<dbReference type="EC" id="2.4.1.-" evidence="10"/>
<keyword evidence="6" id="KW-0735">Signal-anchor</keyword>
<comment type="similarity">
    <text evidence="2 10">Belongs to the glycosyltransferase 31 family.</text>
</comment>
<accession>A0A3P7E359</accession>
<protein>
    <recommendedName>
        <fullName evidence="10">Hexosyltransferase</fullName>
        <ecNumber evidence="10">2.4.1.-</ecNumber>
    </recommendedName>
</protein>
<evidence type="ECO:0000313" key="11">
    <source>
        <dbReference type="EMBL" id="VDM10319.1"/>
    </source>
</evidence>
<dbReference type="GO" id="GO:0016758">
    <property type="term" value="F:hexosyltransferase activity"/>
    <property type="evidence" value="ECO:0007669"/>
    <property type="project" value="InterPro"/>
</dbReference>
<proteinExistence type="inferred from homology"/>
<name>A0A3P7E359_WUCBA</name>
<evidence type="ECO:0000256" key="1">
    <source>
        <dbReference type="ARBA" id="ARBA00004323"/>
    </source>
</evidence>
<evidence type="ECO:0000256" key="7">
    <source>
        <dbReference type="ARBA" id="ARBA00022989"/>
    </source>
</evidence>
<keyword evidence="3 10" id="KW-0328">Glycosyltransferase</keyword>
<keyword evidence="4" id="KW-0808">Transferase</keyword>
<keyword evidence="9" id="KW-0472">Membrane</keyword>
<evidence type="ECO:0000256" key="6">
    <source>
        <dbReference type="ARBA" id="ARBA00022968"/>
    </source>
</evidence>
<dbReference type="FunCoup" id="A0A3P7E359">
    <property type="interactions" value="126"/>
</dbReference>
<dbReference type="GO" id="GO:0006493">
    <property type="term" value="P:protein O-linked glycosylation"/>
    <property type="evidence" value="ECO:0007669"/>
    <property type="project" value="TreeGrafter"/>
</dbReference>
<evidence type="ECO:0000256" key="2">
    <source>
        <dbReference type="ARBA" id="ARBA00008661"/>
    </source>
</evidence>
<evidence type="ECO:0000256" key="8">
    <source>
        <dbReference type="ARBA" id="ARBA00023034"/>
    </source>
</evidence>
<dbReference type="OrthoDB" id="6086505at2759"/>
<keyword evidence="5" id="KW-0812">Transmembrane</keyword>
<organism evidence="11 12">
    <name type="scientific">Wuchereria bancrofti</name>
    <dbReference type="NCBI Taxonomy" id="6293"/>
    <lineage>
        <taxon>Eukaryota</taxon>
        <taxon>Metazoa</taxon>
        <taxon>Ecdysozoa</taxon>
        <taxon>Nematoda</taxon>
        <taxon>Chromadorea</taxon>
        <taxon>Rhabditida</taxon>
        <taxon>Spirurina</taxon>
        <taxon>Spiruromorpha</taxon>
        <taxon>Filarioidea</taxon>
        <taxon>Onchocercidae</taxon>
        <taxon>Wuchereria</taxon>
    </lineage>
</organism>
<gene>
    <name evidence="11" type="ORF">WBA_LOCUS3705</name>
</gene>
<evidence type="ECO:0000256" key="3">
    <source>
        <dbReference type="ARBA" id="ARBA00022676"/>
    </source>
</evidence>
<evidence type="ECO:0000256" key="5">
    <source>
        <dbReference type="ARBA" id="ARBA00022692"/>
    </source>
</evidence>
<reference evidence="11 12" key="1">
    <citation type="submission" date="2018-11" db="EMBL/GenBank/DDBJ databases">
        <authorList>
            <consortium name="Pathogen Informatics"/>
        </authorList>
    </citation>
    <scope>NUCLEOTIDE SEQUENCE [LARGE SCALE GENOMIC DNA]</scope>
</reference>
<dbReference type="GO" id="GO:0000139">
    <property type="term" value="C:Golgi membrane"/>
    <property type="evidence" value="ECO:0007669"/>
    <property type="project" value="UniProtKB-SubCell"/>
</dbReference>
<dbReference type="AlphaFoldDB" id="A0A3P7E359"/>
<evidence type="ECO:0000256" key="10">
    <source>
        <dbReference type="RuleBase" id="RU363063"/>
    </source>
</evidence>
<dbReference type="InParanoid" id="A0A3P7E359"/>
<dbReference type="EMBL" id="UYWW01001325">
    <property type="protein sequence ID" value="VDM10319.1"/>
    <property type="molecule type" value="Genomic_DNA"/>
</dbReference>
<keyword evidence="7" id="KW-1133">Transmembrane helix</keyword>
<dbReference type="InterPro" id="IPR002659">
    <property type="entry name" value="Glyco_trans_31"/>
</dbReference>
<dbReference type="OMA" id="IWLKLED"/>
<keyword evidence="12" id="KW-1185">Reference proteome</keyword>
<evidence type="ECO:0000256" key="4">
    <source>
        <dbReference type="ARBA" id="ARBA00022679"/>
    </source>
</evidence>
<evidence type="ECO:0000313" key="12">
    <source>
        <dbReference type="Proteomes" id="UP000270924"/>
    </source>
</evidence>
<dbReference type="Gene3D" id="3.90.550.50">
    <property type="match status" value="1"/>
</dbReference>
<dbReference type="Pfam" id="PF01762">
    <property type="entry name" value="Galactosyl_T"/>
    <property type="match status" value="1"/>
</dbReference>
<dbReference type="PANTHER" id="PTHR11214">
    <property type="entry name" value="BETA-1,3-N-ACETYLGLUCOSAMINYLTRANSFERASE"/>
    <property type="match status" value="1"/>
</dbReference>
<evidence type="ECO:0000256" key="9">
    <source>
        <dbReference type="ARBA" id="ARBA00023136"/>
    </source>
</evidence>
<keyword evidence="8 10" id="KW-0333">Golgi apparatus</keyword>
<dbReference type="PANTHER" id="PTHR11214:SF3">
    <property type="entry name" value="BETA-1,3-GALACTOSYLTRANSFERASE 6"/>
    <property type="match status" value="1"/>
</dbReference>
<comment type="subcellular location">
    <subcellularLocation>
        <location evidence="1 10">Golgi apparatus membrane</location>
        <topology evidence="1 10">Single-pass type II membrane protein</topology>
    </subcellularLocation>
</comment>
<sequence length="397" mass="47042">MIKLVTLQQELYQFHIKFDVSKFPVNSILVLFIVLLHQMSSKNDHLRDLSEFWANVNISKNFTMEFKDESIKSSLLILPNVEACKQGPKYLIIIISRTESLNVRNAIRDTWLNANNSNVLKDGFVVAYFLVGIQHDITVMMKIIEESKKYNDLIVTSITDNYNTLTLKVYTAMYFKHIYCQHVMYYIKVDDDVVLDLDRLNQQVNSFSNLAHIYGAIRYKDPVIRRRMDKYYMPYECYLRNFYPPFAPGMMYIIPLEAFQKIWRTLPTVIWLKLEDIFYTGIVAEIAGVTRVNIDFMYSADNVQSLPDQWECDEYGRSKLVVASSFPSADDLRKFCKKLREIKCLKYKHINSNFIEIFWQNFEKITSNLYSSLITNNIYKFRRLKFYITRKNYKLVN</sequence>
<dbReference type="Proteomes" id="UP000270924">
    <property type="component" value="Unassembled WGS sequence"/>
</dbReference>